<feature type="coiled-coil region" evidence="3">
    <location>
        <begin position="710"/>
        <end position="786"/>
    </location>
</feature>
<comment type="caution">
    <text evidence="6">The sequence shown here is derived from an EMBL/GenBank/DDBJ whole genome shotgun (WGS) entry which is preliminary data.</text>
</comment>
<keyword evidence="1" id="KW-0547">Nucleotide-binding</keyword>
<evidence type="ECO:0000256" key="2">
    <source>
        <dbReference type="ARBA" id="ARBA00022840"/>
    </source>
</evidence>
<dbReference type="SUPFAM" id="SSF52540">
    <property type="entry name" value="P-loop containing nucleoside triphosphate hydrolases"/>
    <property type="match status" value="1"/>
</dbReference>
<dbReference type="Pfam" id="PF00005">
    <property type="entry name" value="ABC_tran"/>
    <property type="match status" value="1"/>
</dbReference>
<feature type="region of interest" description="Disordered" evidence="4">
    <location>
        <begin position="1133"/>
        <end position="1180"/>
    </location>
</feature>
<feature type="coiled-coil region" evidence="3">
    <location>
        <begin position="292"/>
        <end position="462"/>
    </location>
</feature>
<keyword evidence="3" id="KW-0175">Coiled coil</keyword>
<feature type="domain" description="ABC transporter" evidence="5">
    <location>
        <begin position="883"/>
        <end position="1116"/>
    </location>
</feature>
<dbReference type="InterPro" id="IPR026205">
    <property type="entry name" value="PIBF1"/>
</dbReference>
<feature type="compositionally biased region" description="Acidic residues" evidence="4">
    <location>
        <begin position="100"/>
        <end position="121"/>
    </location>
</feature>
<keyword evidence="7" id="KW-1185">Reference proteome</keyword>
<accession>A0AAD5M014</accession>
<feature type="compositionally biased region" description="Polar residues" evidence="4">
    <location>
        <begin position="214"/>
        <end position="226"/>
    </location>
</feature>
<dbReference type="GO" id="GO:0060271">
    <property type="term" value="P:cilium assembly"/>
    <property type="evidence" value="ECO:0007669"/>
    <property type="project" value="TreeGrafter"/>
</dbReference>
<name>A0AAD5M014_PYTIN</name>
<evidence type="ECO:0000259" key="5">
    <source>
        <dbReference type="PROSITE" id="PS50893"/>
    </source>
</evidence>
<organism evidence="6 7">
    <name type="scientific">Pythium insidiosum</name>
    <name type="common">Pythiosis disease agent</name>
    <dbReference type="NCBI Taxonomy" id="114742"/>
    <lineage>
        <taxon>Eukaryota</taxon>
        <taxon>Sar</taxon>
        <taxon>Stramenopiles</taxon>
        <taxon>Oomycota</taxon>
        <taxon>Peronosporomycetes</taxon>
        <taxon>Pythiales</taxon>
        <taxon>Pythiaceae</taxon>
        <taxon>Pythium</taxon>
    </lineage>
</organism>
<feature type="compositionally biased region" description="Low complexity" evidence="4">
    <location>
        <begin position="138"/>
        <end position="150"/>
    </location>
</feature>
<feature type="compositionally biased region" description="Low complexity" evidence="4">
    <location>
        <begin position="52"/>
        <end position="75"/>
    </location>
</feature>
<sequence>MTPARDADSERSQFHRLAAQLGLSRQLQRIDESLSAGAQRADASSPSPPAPLRRMPASHSHSHSVEAAAGGSAVANLSLRLVGRSDDEDDGDAEARVGQDIEEEGDEDQDEDEDEDEDVEHDDSLAPLTPLRSDHSASESLSSELSLPRSFGQYDRRPSSRFDDHLQQRRRVGSDNSSHELMRKFYEAQVEKVRSQLSAATQAQRESEHALQTERAQWQQRESSLEATAAAVRSDVTKLERENQQLRERLELERMHLADLEISDGLAEQLARQPERERSVKESVQLQVHRLLRGLQRELDAARQETAALQQLCESYERRAATSSDDAAQRVRALEANERRLQLDLELSEATRSELEQQITTLVAQVESLQLREKTLEQERAALRPAQALQEELESLKTESDRLRERCLAAEEASESVSQERDELQQRVKLLEADKTFLVDVKRQLEEQEARLLSKQKELQSRLDLSQASRASETREMHRVHDEARLQFEKQLETELQRFLEMSKREIETIRSSSQMTYERENRLLREARDDALKQIDSLQSRLQAVQTTLEENTLELTRRENAHTTTVATLRNDLKMKHFELSQLGASLDERMTELLSAKRQVELLEQKIRVHQEEFARLETTSTTRISQLEAELELERNKLKQYEQLEVDLDDAVLQTGALSAAETSADGQPALQDVMATFAAIPTSSKRRFQQSVLLAQRVVKHQKEAMEWQRQVAMVTQEKTHLEREVAELRHRLANLHQPQAYLIDKLSRKDQEIQTLRQQQTQLETQLQELRGELRETTLARISLQGQLQHVLARREELETLKSSVLALKRRVQAPLFDMSVPNAPTPACFGPPVQLSHLDFAFAKVTVGGYLLSHLDFAFAKVTVGGYLVNSLQHDPRDRQAQRAAEDDRVLRDVSLTLQRGQRVLIVGGNGAGKSTLLGVIAGKHLTADDTALIFGRDAFRDTILNQLRAFVSADWGHRAVAFASHAMAYSADIAIDEMMVKLQQEFPERRDLLLRVLRIDPKWRLHRLSDGQRRRVQLFLALIRPSQLIVLDEVLGMLDIISRENVLAFLKQETEQRGATVLLATHIFDGTDVWATHVVYVRRGTVGFYGSIDDCTTRSGVKVPMYRAVEMWLREELEEDDRIEREAGLAASGGEPDSLRQAASLTWPTPKTEPAATPLADSEESMSPDWLV</sequence>
<dbReference type="EMBL" id="JAKCXM010000183">
    <property type="protein sequence ID" value="KAJ0399434.1"/>
    <property type="molecule type" value="Genomic_DNA"/>
</dbReference>
<evidence type="ECO:0000256" key="3">
    <source>
        <dbReference type="SAM" id="Coils"/>
    </source>
</evidence>
<dbReference type="InterPro" id="IPR003439">
    <property type="entry name" value="ABC_transporter-like_ATP-bd"/>
</dbReference>
<dbReference type="PANTHER" id="PTHR18950">
    <property type="entry name" value="PROGESTERONE-INDUCED BLOCKING FACTOR 1"/>
    <property type="match status" value="1"/>
</dbReference>
<feature type="coiled-coil region" evidence="3">
    <location>
        <begin position="589"/>
        <end position="648"/>
    </location>
</feature>
<protein>
    <recommendedName>
        <fullName evidence="5">ABC transporter domain-containing protein</fullName>
    </recommendedName>
</protein>
<keyword evidence="2" id="KW-0067">ATP-binding</keyword>
<dbReference type="PROSITE" id="PS50893">
    <property type="entry name" value="ABC_TRANSPORTER_2"/>
    <property type="match status" value="1"/>
</dbReference>
<dbReference type="InterPro" id="IPR003593">
    <property type="entry name" value="AAA+_ATPase"/>
</dbReference>
<dbReference type="PANTHER" id="PTHR18950:SF0">
    <property type="entry name" value="PROGESTERONE IMMUNOMODULATORY BINDING FACTOR 1"/>
    <property type="match status" value="1"/>
</dbReference>
<dbReference type="Gene3D" id="3.40.50.300">
    <property type="entry name" value="P-loop containing nucleotide triphosphate hydrolases"/>
    <property type="match status" value="1"/>
</dbReference>
<feature type="coiled-coil region" evidence="3">
    <location>
        <begin position="522"/>
        <end position="556"/>
    </location>
</feature>
<dbReference type="Gene3D" id="1.20.5.1160">
    <property type="entry name" value="Vasodilator-stimulated phosphoprotein"/>
    <property type="match status" value="1"/>
</dbReference>
<evidence type="ECO:0000256" key="4">
    <source>
        <dbReference type="SAM" id="MobiDB-lite"/>
    </source>
</evidence>
<dbReference type="InterPro" id="IPR027417">
    <property type="entry name" value="P-loop_NTPase"/>
</dbReference>
<evidence type="ECO:0000313" key="6">
    <source>
        <dbReference type="EMBL" id="KAJ0399434.1"/>
    </source>
</evidence>
<reference evidence="6" key="1">
    <citation type="submission" date="2021-12" db="EMBL/GenBank/DDBJ databases">
        <title>Prjna785345.</title>
        <authorList>
            <person name="Rujirawat T."/>
            <person name="Krajaejun T."/>
        </authorList>
    </citation>
    <scope>NUCLEOTIDE SEQUENCE</scope>
    <source>
        <strain evidence="6">Pi057C3</strain>
    </source>
</reference>
<dbReference type="GO" id="GO:0005815">
    <property type="term" value="C:microtubule organizing center"/>
    <property type="evidence" value="ECO:0007669"/>
    <property type="project" value="TreeGrafter"/>
</dbReference>
<feature type="region of interest" description="Disordered" evidence="4">
    <location>
        <begin position="30"/>
        <end position="180"/>
    </location>
</feature>
<dbReference type="AlphaFoldDB" id="A0AAD5M014"/>
<gene>
    <name evidence="6" type="ORF">P43SY_005373</name>
</gene>
<dbReference type="GO" id="GO:0016887">
    <property type="term" value="F:ATP hydrolysis activity"/>
    <property type="evidence" value="ECO:0007669"/>
    <property type="project" value="InterPro"/>
</dbReference>
<evidence type="ECO:0000256" key="1">
    <source>
        <dbReference type="ARBA" id="ARBA00022741"/>
    </source>
</evidence>
<dbReference type="GO" id="GO:0005524">
    <property type="term" value="F:ATP binding"/>
    <property type="evidence" value="ECO:0007669"/>
    <property type="project" value="UniProtKB-KW"/>
</dbReference>
<feature type="coiled-coil region" evidence="3">
    <location>
        <begin position="229"/>
        <end position="263"/>
    </location>
</feature>
<evidence type="ECO:0000313" key="7">
    <source>
        <dbReference type="Proteomes" id="UP001209570"/>
    </source>
</evidence>
<feature type="compositionally biased region" description="Basic and acidic residues" evidence="4">
    <location>
        <begin position="154"/>
        <end position="167"/>
    </location>
</feature>
<dbReference type="SMART" id="SM00382">
    <property type="entry name" value="AAA"/>
    <property type="match status" value="1"/>
</dbReference>
<feature type="region of interest" description="Disordered" evidence="4">
    <location>
        <begin position="197"/>
        <end position="226"/>
    </location>
</feature>
<dbReference type="Proteomes" id="UP001209570">
    <property type="component" value="Unassembled WGS sequence"/>
</dbReference>
<proteinExistence type="predicted"/>